<keyword evidence="2" id="KW-0479">Metal-binding</keyword>
<evidence type="ECO:0000313" key="8">
    <source>
        <dbReference type="Proteomes" id="UP000694558"/>
    </source>
</evidence>
<dbReference type="OMA" id="GADHGDP"/>
<keyword evidence="3" id="KW-0863">Zinc-finger</keyword>
<dbReference type="GO" id="GO:0008270">
    <property type="term" value="F:zinc ion binding"/>
    <property type="evidence" value="ECO:0007669"/>
    <property type="project" value="UniProtKB-KW"/>
</dbReference>
<organism evidence="7 8">
    <name type="scientific">Scophthalmus maximus</name>
    <name type="common">Turbot</name>
    <name type="synonym">Psetta maxima</name>
    <dbReference type="NCBI Taxonomy" id="52904"/>
    <lineage>
        <taxon>Eukaryota</taxon>
        <taxon>Metazoa</taxon>
        <taxon>Chordata</taxon>
        <taxon>Craniata</taxon>
        <taxon>Vertebrata</taxon>
        <taxon>Euteleostomi</taxon>
        <taxon>Actinopterygii</taxon>
        <taxon>Neopterygii</taxon>
        <taxon>Teleostei</taxon>
        <taxon>Neoteleostei</taxon>
        <taxon>Acanthomorphata</taxon>
        <taxon>Carangaria</taxon>
        <taxon>Pleuronectiformes</taxon>
        <taxon>Pleuronectoidei</taxon>
        <taxon>Scophthalmidae</taxon>
        <taxon>Scophthalmus</taxon>
    </lineage>
</organism>
<evidence type="ECO:0000256" key="5">
    <source>
        <dbReference type="SAM" id="MobiDB-lite"/>
    </source>
</evidence>
<evidence type="ECO:0000256" key="1">
    <source>
        <dbReference type="ARBA" id="ARBA00004123"/>
    </source>
</evidence>
<feature type="region of interest" description="Disordered" evidence="5">
    <location>
        <begin position="1"/>
        <end position="24"/>
    </location>
</feature>
<comment type="subcellular location">
    <subcellularLocation>
        <location evidence="1">Nucleus</location>
    </subcellularLocation>
</comment>
<evidence type="ECO:0000256" key="4">
    <source>
        <dbReference type="ARBA" id="ARBA00022833"/>
    </source>
</evidence>
<dbReference type="GeneTree" id="ENSGT00940000175367"/>
<evidence type="ECO:0000256" key="3">
    <source>
        <dbReference type="ARBA" id="ARBA00022771"/>
    </source>
</evidence>
<keyword evidence="4" id="KW-0862">Zinc</keyword>
<dbReference type="AlphaFoldDB" id="A0A8D3B8Z9"/>
<reference evidence="7" key="1">
    <citation type="submission" date="2023-05" db="EMBL/GenBank/DDBJ databases">
        <title>High-quality long-read genome of Scophthalmus maximus.</title>
        <authorList>
            <person name="Lien S."/>
            <person name="Martinez P."/>
        </authorList>
    </citation>
    <scope>NUCLEOTIDE SEQUENCE [LARGE SCALE GENOMIC DNA]</scope>
</reference>
<dbReference type="GO" id="GO:0000785">
    <property type="term" value="C:chromatin"/>
    <property type="evidence" value="ECO:0007669"/>
    <property type="project" value="TreeGrafter"/>
</dbReference>
<sequence length="65" mass="6768">MGPGRKNGLRNLLSGSRSGADHGDPTGSEDFCGVCLNGGDLLCCDRCPKVYHLACHIPPLTSSPL</sequence>
<dbReference type="PANTHER" id="PTHR45915">
    <property type="entry name" value="TRANSCRIPTION INTERMEDIARY FACTOR"/>
    <property type="match status" value="1"/>
</dbReference>
<dbReference type="InterPro" id="IPR011011">
    <property type="entry name" value="Znf_FYVE_PHD"/>
</dbReference>
<dbReference type="PANTHER" id="PTHR45915:SF7">
    <property type="entry name" value="TRIPARTITE MOTIF-CONTAINING PROTEIN 66"/>
    <property type="match status" value="1"/>
</dbReference>
<dbReference type="Pfam" id="PF00628">
    <property type="entry name" value="PHD"/>
    <property type="match status" value="1"/>
</dbReference>
<proteinExistence type="predicted"/>
<feature type="domain" description="PHD-type" evidence="6">
    <location>
        <begin position="32"/>
        <end position="63"/>
    </location>
</feature>
<dbReference type="SUPFAM" id="SSF57903">
    <property type="entry name" value="FYVE/PHD zinc finger"/>
    <property type="match status" value="1"/>
</dbReference>
<evidence type="ECO:0000256" key="2">
    <source>
        <dbReference type="ARBA" id="ARBA00022723"/>
    </source>
</evidence>
<protein>
    <recommendedName>
        <fullName evidence="6">PHD-type domain-containing protein</fullName>
    </recommendedName>
</protein>
<evidence type="ECO:0000259" key="6">
    <source>
        <dbReference type="Pfam" id="PF00628"/>
    </source>
</evidence>
<dbReference type="Proteomes" id="UP000694558">
    <property type="component" value="Chromosome 10"/>
</dbReference>
<dbReference type="GO" id="GO:0005634">
    <property type="term" value="C:nucleus"/>
    <property type="evidence" value="ECO:0007669"/>
    <property type="project" value="UniProtKB-SubCell"/>
</dbReference>
<dbReference type="InterPro" id="IPR013083">
    <property type="entry name" value="Znf_RING/FYVE/PHD"/>
</dbReference>
<name>A0A8D3B8Z9_SCOMX</name>
<accession>A0A8D3B8Z9</accession>
<dbReference type="Ensembl" id="ENSSMAT00000030799.2">
    <property type="protein sequence ID" value="ENSSMAP00000030424.1"/>
    <property type="gene ID" value="ENSSMAG00000018651.2"/>
</dbReference>
<reference evidence="7" key="2">
    <citation type="submission" date="2025-08" db="UniProtKB">
        <authorList>
            <consortium name="Ensembl"/>
        </authorList>
    </citation>
    <scope>IDENTIFICATION</scope>
</reference>
<dbReference type="InterPro" id="IPR019787">
    <property type="entry name" value="Znf_PHD-finger"/>
</dbReference>
<dbReference type="Gene3D" id="3.30.40.10">
    <property type="entry name" value="Zinc/RING finger domain, C3HC4 (zinc finger)"/>
    <property type="match status" value="1"/>
</dbReference>
<evidence type="ECO:0000313" key="7">
    <source>
        <dbReference type="Ensembl" id="ENSSMAP00000030424.1"/>
    </source>
</evidence>